<evidence type="ECO:0000313" key="1">
    <source>
        <dbReference type="EMBL" id="EJK44658.1"/>
    </source>
</evidence>
<accession>K0QZ08</accession>
<dbReference type="Proteomes" id="UP000266841">
    <property type="component" value="Unassembled WGS sequence"/>
</dbReference>
<dbReference type="AlphaFoldDB" id="K0QZ08"/>
<gene>
    <name evidence="1" type="ORF">THAOC_36787</name>
</gene>
<comment type="caution">
    <text evidence="1">The sequence shown here is derived from an EMBL/GenBank/DDBJ whole genome shotgun (WGS) entry which is preliminary data.</text>
</comment>
<dbReference type="EMBL" id="AGNL01049389">
    <property type="protein sequence ID" value="EJK44658.1"/>
    <property type="molecule type" value="Genomic_DNA"/>
</dbReference>
<proteinExistence type="predicted"/>
<evidence type="ECO:0000313" key="2">
    <source>
        <dbReference type="Proteomes" id="UP000266841"/>
    </source>
</evidence>
<protein>
    <submittedName>
        <fullName evidence="1">Uncharacterized protein</fullName>
    </submittedName>
</protein>
<keyword evidence="2" id="KW-1185">Reference proteome</keyword>
<organism evidence="1 2">
    <name type="scientific">Thalassiosira oceanica</name>
    <name type="common">Marine diatom</name>
    <dbReference type="NCBI Taxonomy" id="159749"/>
    <lineage>
        <taxon>Eukaryota</taxon>
        <taxon>Sar</taxon>
        <taxon>Stramenopiles</taxon>
        <taxon>Ochrophyta</taxon>
        <taxon>Bacillariophyta</taxon>
        <taxon>Coscinodiscophyceae</taxon>
        <taxon>Thalassiosirophycidae</taxon>
        <taxon>Thalassiosirales</taxon>
        <taxon>Thalassiosiraceae</taxon>
        <taxon>Thalassiosira</taxon>
    </lineage>
</organism>
<sequence>MGTSNFGLHMVGTIDEVLAGCEELVDRLTRRSASEATFELPPPRHVPADSLGYSAEFVAAGRGYWLIISAI</sequence>
<reference evidence="1 2" key="1">
    <citation type="journal article" date="2012" name="Genome Biol.">
        <title>Genome and low-iron response of an oceanic diatom adapted to chronic iron limitation.</title>
        <authorList>
            <person name="Lommer M."/>
            <person name="Specht M."/>
            <person name="Roy A.S."/>
            <person name="Kraemer L."/>
            <person name="Andreson R."/>
            <person name="Gutowska M.A."/>
            <person name="Wolf J."/>
            <person name="Bergner S.V."/>
            <person name="Schilhabel M.B."/>
            <person name="Klostermeier U.C."/>
            <person name="Beiko R.G."/>
            <person name="Rosenstiel P."/>
            <person name="Hippler M."/>
            <person name="Laroche J."/>
        </authorList>
    </citation>
    <scope>NUCLEOTIDE SEQUENCE [LARGE SCALE GENOMIC DNA]</scope>
    <source>
        <strain evidence="1 2">CCMP1005</strain>
    </source>
</reference>
<feature type="non-terminal residue" evidence="1">
    <location>
        <position position="71"/>
    </location>
</feature>
<name>K0QZ08_THAOC</name>